<dbReference type="InterPro" id="IPR000597">
    <property type="entry name" value="Ribosomal_uL3"/>
</dbReference>
<reference evidence="8 9" key="1">
    <citation type="submission" date="2018-06" db="EMBL/GenBank/DDBJ databases">
        <title>Draft Genome Sequence of a Novel Marine Bacterium Related to the Verrucomicrobia.</title>
        <authorList>
            <person name="Vosseberg J."/>
            <person name="Martijn J."/>
            <person name="Ettema T.J.G."/>
        </authorList>
    </citation>
    <scope>NUCLEOTIDE SEQUENCE [LARGE SCALE GENOMIC DNA]</scope>
    <source>
        <strain evidence="8">TARA_B100001123</strain>
    </source>
</reference>
<dbReference type="GO" id="GO:0006412">
    <property type="term" value="P:translation"/>
    <property type="evidence" value="ECO:0007669"/>
    <property type="project" value="UniProtKB-UniRule"/>
</dbReference>
<dbReference type="GO" id="GO:0019843">
    <property type="term" value="F:rRNA binding"/>
    <property type="evidence" value="ECO:0007669"/>
    <property type="project" value="UniProtKB-UniRule"/>
</dbReference>
<comment type="subunit">
    <text evidence="7">Part of the 50S ribosomal subunit. Forms a cluster with proteins L14 and L19.</text>
</comment>
<dbReference type="EMBL" id="CP029803">
    <property type="protein sequence ID" value="AWT59360.1"/>
    <property type="molecule type" value="Genomic_DNA"/>
</dbReference>
<dbReference type="AlphaFoldDB" id="A0A2Z4AKS6"/>
<dbReference type="FunFam" id="2.40.30.10:FF:000004">
    <property type="entry name" value="50S ribosomal protein L3"/>
    <property type="match status" value="1"/>
</dbReference>
<sequence>MLYTLLGTKIGMTQVFDSDGRVVPVTVIKTGPCPVVQIKTEDRDGYSCLQIGYGEIKAGNVSKSERGHTIKAKVDPLRRLKEVRFEGESEHGVGDVLTASGFSEGETVDVLGVSKGQGFQGVVKRFGFKGGPSSHGSMFHRRGGSYGQCQWPGEVHKGRKMPGRMGGIRRTVQNLEVIKILEDQNVILVKGSIPGPNGGEVLVRRAKKSMPI</sequence>
<comment type="similarity">
    <text evidence="1 7">Belongs to the universal ribosomal protein uL3 family.</text>
</comment>
<keyword evidence="2 7" id="KW-0699">rRNA-binding</keyword>
<dbReference type="InterPro" id="IPR019927">
    <property type="entry name" value="Ribosomal_uL3_bac/org-type"/>
</dbReference>
<evidence type="ECO:0000256" key="3">
    <source>
        <dbReference type="ARBA" id="ARBA00022884"/>
    </source>
</evidence>
<dbReference type="PANTHER" id="PTHR11229:SF16">
    <property type="entry name" value="LARGE RIBOSOMAL SUBUNIT PROTEIN UL3C"/>
    <property type="match status" value="1"/>
</dbReference>
<evidence type="ECO:0000256" key="5">
    <source>
        <dbReference type="ARBA" id="ARBA00023274"/>
    </source>
</evidence>
<comment type="function">
    <text evidence="7">One of the primary rRNA binding proteins, it binds directly near the 3'-end of the 23S rRNA, where it nucleates assembly of the 50S subunit.</text>
</comment>
<dbReference type="GO" id="GO:0003735">
    <property type="term" value="F:structural constituent of ribosome"/>
    <property type="evidence" value="ECO:0007669"/>
    <property type="project" value="UniProtKB-UniRule"/>
</dbReference>
<name>A0A2Z4AKS6_9BACT</name>
<dbReference type="HAMAP" id="MF_01325_B">
    <property type="entry name" value="Ribosomal_uL3_B"/>
    <property type="match status" value="1"/>
</dbReference>
<dbReference type="KEGG" id="mtar:DF168_00547"/>
<protein>
    <recommendedName>
        <fullName evidence="6 7">Large ribosomal subunit protein uL3</fullName>
    </recommendedName>
</protein>
<keyword evidence="5 7" id="KW-0687">Ribonucleoprotein</keyword>
<dbReference type="NCBIfam" id="TIGR03625">
    <property type="entry name" value="L3_bact"/>
    <property type="match status" value="1"/>
</dbReference>
<organism evidence="8 9">
    <name type="scientific">Candidatus Moanibacter tarae</name>
    <dbReference type="NCBI Taxonomy" id="2200854"/>
    <lineage>
        <taxon>Bacteria</taxon>
        <taxon>Pseudomonadati</taxon>
        <taxon>Verrucomicrobiota</taxon>
        <taxon>Opitutia</taxon>
        <taxon>Puniceicoccales</taxon>
        <taxon>Puniceicoccales incertae sedis</taxon>
        <taxon>Candidatus Moanibacter</taxon>
    </lineage>
</organism>
<dbReference type="FunFam" id="3.30.160.810:FF:000001">
    <property type="entry name" value="50S ribosomal protein L3"/>
    <property type="match status" value="1"/>
</dbReference>
<gene>
    <name evidence="7 8" type="primary">rplC</name>
    <name evidence="8" type="ORF">DF168_00547</name>
</gene>
<dbReference type="PANTHER" id="PTHR11229">
    <property type="entry name" value="50S RIBOSOMAL PROTEIN L3"/>
    <property type="match status" value="1"/>
</dbReference>
<evidence type="ECO:0000256" key="1">
    <source>
        <dbReference type="ARBA" id="ARBA00006540"/>
    </source>
</evidence>
<accession>A0A2Z4AKS6</accession>
<evidence type="ECO:0000256" key="4">
    <source>
        <dbReference type="ARBA" id="ARBA00022980"/>
    </source>
</evidence>
<dbReference type="Gene3D" id="2.40.30.10">
    <property type="entry name" value="Translation factors"/>
    <property type="match status" value="1"/>
</dbReference>
<keyword evidence="4 7" id="KW-0689">Ribosomal protein</keyword>
<evidence type="ECO:0000256" key="6">
    <source>
        <dbReference type="ARBA" id="ARBA00035243"/>
    </source>
</evidence>
<evidence type="ECO:0000313" key="8">
    <source>
        <dbReference type="EMBL" id="AWT59360.1"/>
    </source>
</evidence>
<proteinExistence type="inferred from homology"/>
<dbReference type="GO" id="GO:0022625">
    <property type="term" value="C:cytosolic large ribosomal subunit"/>
    <property type="evidence" value="ECO:0007669"/>
    <property type="project" value="TreeGrafter"/>
</dbReference>
<dbReference type="InterPro" id="IPR009000">
    <property type="entry name" value="Transl_B-barrel_sf"/>
</dbReference>
<dbReference type="Pfam" id="PF00297">
    <property type="entry name" value="Ribosomal_L3"/>
    <property type="match status" value="1"/>
</dbReference>
<keyword evidence="3 7" id="KW-0694">RNA-binding</keyword>
<dbReference type="Gene3D" id="3.30.160.810">
    <property type="match status" value="1"/>
</dbReference>
<evidence type="ECO:0000256" key="7">
    <source>
        <dbReference type="HAMAP-Rule" id="MF_01325"/>
    </source>
</evidence>
<dbReference type="SUPFAM" id="SSF50447">
    <property type="entry name" value="Translation proteins"/>
    <property type="match status" value="1"/>
</dbReference>
<evidence type="ECO:0000256" key="2">
    <source>
        <dbReference type="ARBA" id="ARBA00022730"/>
    </source>
</evidence>
<dbReference type="Proteomes" id="UP000247465">
    <property type="component" value="Chromosome"/>
</dbReference>
<evidence type="ECO:0000313" key="9">
    <source>
        <dbReference type="Proteomes" id="UP000247465"/>
    </source>
</evidence>